<dbReference type="InterPro" id="IPR014710">
    <property type="entry name" value="RmlC-like_jellyroll"/>
</dbReference>
<accession>A0AA41Q194</accession>
<evidence type="ECO:0000313" key="2">
    <source>
        <dbReference type="EMBL" id="MCF2529699.1"/>
    </source>
</evidence>
<dbReference type="Gene3D" id="2.60.120.10">
    <property type="entry name" value="Jelly Rolls"/>
    <property type="match status" value="1"/>
</dbReference>
<dbReference type="Pfam" id="PF12973">
    <property type="entry name" value="Cupin_7"/>
    <property type="match status" value="1"/>
</dbReference>
<dbReference type="RefSeq" id="WP_235054103.1">
    <property type="nucleotide sequence ID" value="NZ_JAKFHA010000012.1"/>
</dbReference>
<protein>
    <submittedName>
        <fullName evidence="2">Cupin domain-containing protein</fullName>
    </submittedName>
</protein>
<feature type="domain" description="ChrR-like cupin" evidence="1">
    <location>
        <begin position="21"/>
        <end position="102"/>
    </location>
</feature>
<name>A0AA41Q194_9ACTN</name>
<reference evidence="2" key="1">
    <citation type="submission" date="2022-01" db="EMBL/GenBank/DDBJ databases">
        <title>Genome-Based Taxonomic Classification of the Phylum Actinobacteria.</title>
        <authorList>
            <person name="Gao Y."/>
        </authorList>
    </citation>
    <scope>NUCLEOTIDE SEQUENCE</scope>
    <source>
        <strain evidence="2">KLBMP 8922</strain>
    </source>
</reference>
<dbReference type="Proteomes" id="UP001165378">
    <property type="component" value="Unassembled WGS sequence"/>
</dbReference>
<gene>
    <name evidence="2" type="ORF">LZ495_21090</name>
</gene>
<proteinExistence type="predicted"/>
<dbReference type="EMBL" id="JAKFHA010000012">
    <property type="protein sequence ID" value="MCF2529699.1"/>
    <property type="molecule type" value="Genomic_DNA"/>
</dbReference>
<dbReference type="InterPro" id="IPR025979">
    <property type="entry name" value="ChrR-like_cupin_dom"/>
</dbReference>
<keyword evidence="3" id="KW-1185">Reference proteome</keyword>
<comment type="caution">
    <text evidence="2">The sequence shown here is derived from an EMBL/GenBank/DDBJ whole genome shotgun (WGS) entry which is preliminary data.</text>
</comment>
<dbReference type="AlphaFoldDB" id="A0AA41Q194"/>
<organism evidence="2 3">
    <name type="scientific">Yinghuangia soli</name>
    <dbReference type="NCBI Taxonomy" id="2908204"/>
    <lineage>
        <taxon>Bacteria</taxon>
        <taxon>Bacillati</taxon>
        <taxon>Actinomycetota</taxon>
        <taxon>Actinomycetes</taxon>
        <taxon>Kitasatosporales</taxon>
        <taxon>Streptomycetaceae</taxon>
        <taxon>Yinghuangia</taxon>
    </lineage>
</organism>
<evidence type="ECO:0000313" key="3">
    <source>
        <dbReference type="Proteomes" id="UP001165378"/>
    </source>
</evidence>
<evidence type="ECO:0000259" key="1">
    <source>
        <dbReference type="Pfam" id="PF12973"/>
    </source>
</evidence>
<dbReference type="InterPro" id="IPR011051">
    <property type="entry name" value="RmlC_Cupin_sf"/>
</dbReference>
<dbReference type="SUPFAM" id="SSF51182">
    <property type="entry name" value="RmlC-like cupins"/>
    <property type="match status" value="1"/>
</dbReference>
<sequence>MLAGFTVTSLAATEPLQVNEKITARIVKEGSPEDPSVIMELTFAPGAAFGADEHRLPEILVVTSGVFGDGTAEYGEGSVIIATPGSVHFPQSEGGCTVLAFHPAGR</sequence>